<evidence type="ECO:0000313" key="7">
    <source>
        <dbReference type="EMBL" id="KYO51204.1"/>
    </source>
</evidence>
<keyword evidence="3" id="KW-1003">Cell membrane</keyword>
<feature type="chain" id="PRO_5007825632" evidence="5">
    <location>
        <begin position="28"/>
        <end position="294"/>
    </location>
</feature>
<dbReference type="GO" id="GO:0015871">
    <property type="term" value="P:choline transport"/>
    <property type="evidence" value="ECO:0007669"/>
    <property type="project" value="TreeGrafter"/>
</dbReference>
<keyword evidence="2" id="KW-0813">Transport</keyword>
<evidence type="ECO:0000313" key="8">
    <source>
        <dbReference type="Proteomes" id="UP000075787"/>
    </source>
</evidence>
<dbReference type="OMA" id="MWQGVAT"/>
<feature type="domain" description="ABC-type glycine betaine transport system substrate-binding" evidence="6">
    <location>
        <begin position="31"/>
        <end position="278"/>
    </location>
</feature>
<protein>
    <submittedName>
        <fullName evidence="7">Glycine/betaine ABC transporter substrate-binding protein</fullName>
    </submittedName>
</protein>
<evidence type="ECO:0000256" key="1">
    <source>
        <dbReference type="ARBA" id="ARBA00004236"/>
    </source>
</evidence>
<dbReference type="GO" id="GO:0031460">
    <property type="term" value="P:glycine betaine transport"/>
    <property type="evidence" value="ECO:0007669"/>
    <property type="project" value="TreeGrafter"/>
</dbReference>
<evidence type="ECO:0000259" key="6">
    <source>
        <dbReference type="Pfam" id="PF04069"/>
    </source>
</evidence>
<evidence type="ECO:0000256" key="5">
    <source>
        <dbReference type="SAM" id="SignalP"/>
    </source>
</evidence>
<dbReference type="SUPFAM" id="SSF53850">
    <property type="entry name" value="Periplasmic binding protein-like II"/>
    <property type="match status" value="1"/>
</dbReference>
<dbReference type="PANTHER" id="PTHR47737">
    <property type="entry name" value="GLYCINE BETAINE/PROLINE BETAINE TRANSPORT SYSTEM PERMEASE PROTEIN PROW"/>
    <property type="match status" value="1"/>
</dbReference>
<organism evidence="7 8">
    <name type="scientific">Tistrella mobilis</name>
    <dbReference type="NCBI Taxonomy" id="171437"/>
    <lineage>
        <taxon>Bacteria</taxon>
        <taxon>Pseudomonadati</taxon>
        <taxon>Pseudomonadota</taxon>
        <taxon>Alphaproteobacteria</taxon>
        <taxon>Geminicoccales</taxon>
        <taxon>Geminicoccaceae</taxon>
        <taxon>Tistrella</taxon>
    </lineage>
</organism>
<dbReference type="AlphaFoldDB" id="A0A161Q1D0"/>
<dbReference type="CDD" id="cd13639">
    <property type="entry name" value="PBP2_OpuAC_like"/>
    <property type="match status" value="1"/>
</dbReference>
<feature type="signal peptide" evidence="5">
    <location>
        <begin position="1"/>
        <end position="27"/>
    </location>
</feature>
<proteinExistence type="predicted"/>
<sequence length="294" mass="32483">MSFIPKRALTALAATALVGTMATSAMAAEEKKINIGWTAWSDAETVTKMAAKVMEDRLGYDVELTLADIAPQYQGVEKGDLDLMMMAWLPDTHADYYEKVAGKVIDLGPMYTGAKLGWVVPNYIPEDQVKTIADLKKPEVAEKLDNKIQGIDPGAGLMRLSDEAIKTYGLDYELVSASGAAMTAALDRAIKRNEWIVVTGWSPHWMFGAYDLRYLEDPEGALGGSERVHAIARMGLDREHPELFAFLTRFSLPLEELQAVMAEAEKTSYEDAVAKYIEDHPARVNYWVTGEIKG</sequence>
<dbReference type="Gene3D" id="3.40.190.10">
    <property type="entry name" value="Periplasmic binding protein-like II"/>
    <property type="match status" value="1"/>
</dbReference>
<dbReference type="RefSeq" id="WP_014744386.1">
    <property type="nucleotide sequence ID" value="NZ_CP121013.1"/>
</dbReference>
<dbReference type="PANTHER" id="PTHR47737:SF1">
    <property type="entry name" value="GLYCINE BETAINE_PROLINE BETAINE TRANSPORT SYSTEM PERMEASE PROTEIN PROW"/>
    <property type="match status" value="1"/>
</dbReference>
<gene>
    <name evidence="7" type="ORF">AUP44_09795</name>
</gene>
<reference evidence="7 8" key="1">
    <citation type="submission" date="2015-12" db="EMBL/GenBank/DDBJ databases">
        <title>Genome sequence of Tistrella mobilis MCCC 1A02139.</title>
        <authorList>
            <person name="Lu L."/>
            <person name="Lai Q."/>
            <person name="Shao Z."/>
            <person name="Qian P."/>
        </authorList>
    </citation>
    <scope>NUCLEOTIDE SEQUENCE [LARGE SCALE GENOMIC DNA]</scope>
    <source>
        <strain evidence="7 8">MCCC 1A02139</strain>
    </source>
</reference>
<dbReference type="GO" id="GO:0005275">
    <property type="term" value="F:amine transmembrane transporter activity"/>
    <property type="evidence" value="ECO:0007669"/>
    <property type="project" value="TreeGrafter"/>
</dbReference>
<dbReference type="Pfam" id="PF04069">
    <property type="entry name" value="OpuAC"/>
    <property type="match status" value="1"/>
</dbReference>
<dbReference type="GO" id="GO:0015226">
    <property type="term" value="F:carnitine transmembrane transporter activity"/>
    <property type="evidence" value="ECO:0007669"/>
    <property type="project" value="TreeGrafter"/>
</dbReference>
<comment type="caution">
    <text evidence="7">The sequence shown here is derived from an EMBL/GenBank/DDBJ whole genome shotgun (WGS) entry which is preliminary data.</text>
</comment>
<accession>A0A161Q1D0</accession>
<dbReference type="GO" id="GO:0043190">
    <property type="term" value="C:ATP-binding cassette (ABC) transporter complex"/>
    <property type="evidence" value="ECO:0007669"/>
    <property type="project" value="InterPro"/>
</dbReference>
<dbReference type="GeneID" id="97242715"/>
<dbReference type="Proteomes" id="UP000075787">
    <property type="component" value="Unassembled WGS sequence"/>
</dbReference>
<evidence type="ECO:0000256" key="4">
    <source>
        <dbReference type="ARBA" id="ARBA00023136"/>
    </source>
</evidence>
<dbReference type="EMBL" id="LPZR01000180">
    <property type="protein sequence ID" value="KYO51204.1"/>
    <property type="molecule type" value="Genomic_DNA"/>
</dbReference>
<evidence type="ECO:0000256" key="3">
    <source>
        <dbReference type="ARBA" id="ARBA00022475"/>
    </source>
</evidence>
<keyword evidence="4" id="KW-0472">Membrane</keyword>
<keyword evidence="5" id="KW-0732">Signal</keyword>
<dbReference type="InterPro" id="IPR007210">
    <property type="entry name" value="ABC_Gly_betaine_transp_sub-bd"/>
</dbReference>
<comment type="subcellular location">
    <subcellularLocation>
        <location evidence="1">Cell membrane</location>
    </subcellularLocation>
</comment>
<name>A0A161Q1D0_9PROT</name>
<evidence type="ECO:0000256" key="2">
    <source>
        <dbReference type="ARBA" id="ARBA00022448"/>
    </source>
</evidence>
<dbReference type="Gene3D" id="3.40.190.100">
    <property type="entry name" value="Glycine betaine-binding periplasmic protein, domain 2"/>
    <property type="match status" value="1"/>
</dbReference>